<protein>
    <recommendedName>
        <fullName evidence="9">Cobalamin biosynthesis protein CobD</fullName>
    </recommendedName>
</protein>
<evidence type="ECO:0000313" key="11">
    <source>
        <dbReference type="Proteomes" id="UP000198636"/>
    </source>
</evidence>
<organism evidence="10 11">
    <name type="scientific">Alkaliphilus peptidifermentans DSM 18978</name>
    <dbReference type="NCBI Taxonomy" id="1120976"/>
    <lineage>
        <taxon>Bacteria</taxon>
        <taxon>Bacillati</taxon>
        <taxon>Bacillota</taxon>
        <taxon>Clostridia</taxon>
        <taxon>Peptostreptococcales</taxon>
        <taxon>Natronincolaceae</taxon>
        <taxon>Alkaliphilus</taxon>
    </lineage>
</organism>
<dbReference type="GO" id="GO:0009236">
    <property type="term" value="P:cobalamin biosynthetic process"/>
    <property type="evidence" value="ECO:0007669"/>
    <property type="project" value="UniProtKB-UniRule"/>
</dbReference>
<dbReference type="RefSeq" id="WP_091545526.1">
    <property type="nucleotide sequence ID" value="NZ_FMUS01000023.1"/>
</dbReference>
<comment type="similarity">
    <text evidence="3 9">Belongs to the CobD/CbiB family.</text>
</comment>
<keyword evidence="4 9" id="KW-1003">Cell membrane</keyword>
<dbReference type="GO" id="GO:0005886">
    <property type="term" value="C:plasma membrane"/>
    <property type="evidence" value="ECO:0007669"/>
    <property type="project" value="UniProtKB-SubCell"/>
</dbReference>
<comment type="caution">
    <text evidence="9">Lacks conserved residue(s) required for the propagation of feature annotation.</text>
</comment>
<dbReference type="OrthoDB" id="9811967at2"/>
<dbReference type="Pfam" id="PF03186">
    <property type="entry name" value="CobD_Cbib"/>
    <property type="match status" value="1"/>
</dbReference>
<evidence type="ECO:0000256" key="8">
    <source>
        <dbReference type="ARBA" id="ARBA00023136"/>
    </source>
</evidence>
<evidence type="ECO:0000256" key="7">
    <source>
        <dbReference type="ARBA" id="ARBA00022989"/>
    </source>
</evidence>
<reference evidence="10 11" key="1">
    <citation type="submission" date="2016-10" db="EMBL/GenBank/DDBJ databases">
        <authorList>
            <person name="de Groot N.N."/>
        </authorList>
    </citation>
    <scope>NUCLEOTIDE SEQUENCE [LARGE SCALE GENOMIC DNA]</scope>
    <source>
        <strain evidence="10 11">DSM 18978</strain>
    </source>
</reference>
<keyword evidence="6 9" id="KW-0812">Transmembrane</keyword>
<feature type="transmembrane region" description="Helical" evidence="9">
    <location>
        <begin position="48"/>
        <end position="70"/>
    </location>
</feature>
<keyword evidence="11" id="KW-1185">Reference proteome</keyword>
<dbReference type="NCBIfam" id="TIGR00380">
    <property type="entry name" value="cobal_cbiB"/>
    <property type="match status" value="1"/>
</dbReference>
<accession>A0A1G5K1U6</accession>
<dbReference type="GO" id="GO:0015420">
    <property type="term" value="F:ABC-type vitamin B12 transporter activity"/>
    <property type="evidence" value="ECO:0007669"/>
    <property type="project" value="UniProtKB-UniRule"/>
</dbReference>
<evidence type="ECO:0000256" key="6">
    <source>
        <dbReference type="ARBA" id="ARBA00022692"/>
    </source>
</evidence>
<dbReference type="Proteomes" id="UP000198636">
    <property type="component" value="Unassembled WGS sequence"/>
</dbReference>
<dbReference type="InterPro" id="IPR004485">
    <property type="entry name" value="Cobalamin_biosynth_CobD/CbiB"/>
</dbReference>
<sequence>MLVLLGGYFLDLLLGDPQNFPHPVRFIGKLISSLETYLYNEKSEKAQLLMGVILTVIVVATSYITTYIIIKAAYTLHFALGIIITIAFSYTVLATKSLGDEGKKMLQALQNNDIVKARHQLSYIVSRDTNSLTKEEIVRGTVETIAENISDGIIAPMFYLTIGGAPLAMAYKAINTLDSMVGYKNSRYLYFGKASAILDDIVNYIPARLSVLFIAIGGLLTGESYIDSLKMAKTQGRNHSSPNSGYPEAAVAGALMIQLGGPSKYFGKIIDKPTIGIRIKPLEPHVILKTIKLMYAASFVGLVFFYCIGKFVNRFYAIGGF</sequence>
<evidence type="ECO:0000256" key="2">
    <source>
        <dbReference type="ARBA" id="ARBA00004953"/>
    </source>
</evidence>
<dbReference type="PANTHER" id="PTHR34308:SF1">
    <property type="entry name" value="COBALAMIN BIOSYNTHESIS PROTEIN CBIB"/>
    <property type="match status" value="1"/>
</dbReference>
<dbReference type="GO" id="GO:0048472">
    <property type="term" value="F:threonine-phosphate decarboxylase activity"/>
    <property type="evidence" value="ECO:0007669"/>
    <property type="project" value="InterPro"/>
</dbReference>
<comment type="subcellular location">
    <subcellularLocation>
        <location evidence="1 9">Cell membrane</location>
        <topology evidence="1 9">Multi-pass membrane protein</topology>
    </subcellularLocation>
</comment>
<proteinExistence type="inferred from homology"/>
<dbReference type="EMBL" id="FMUS01000023">
    <property type="protein sequence ID" value="SCY94642.1"/>
    <property type="molecule type" value="Genomic_DNA"/>
</dbReference>
<evidence type="ECO:0000256" key="9">
    <source>
        <dbReference type="HAMAP-Rule" id="MF_00024"/>
    </source>
</evidence>
<feature type="transmembrane region" description="Helical" evidence="9">
    <location>
        <begin position="293"/>
        <end position="312"/>
    </location>
</feature>
<comment type="pathway">
    <text evidence="2 9">Cofactor biosynthesis; adenosylcobalamin biosynthesis.</text>
</comment>
<gene>
    <name evidence="9" type="primary">cobD</name>
    <name evidence="10" type="ORF">SAMN03080606_03190</name>
</gene>
<keyword evidence="8 9" id="KW-0472">Membrane</keyword>
<comment type="function">
    <text evidence="9">Converts cobyric acid to cobinamide by the addition of aminopropanol on the F carboxylic group.</text>
</comment>
<evidence type="ECO:0000256" key="3">
    <source>
        <dbReference type="ARBA" id="ARBA00006263"/>
    </source>
</evidence>
<dbReference type="AlphaFoldDB" id="A0A1G5K1U6"/>
<evidence type="ECO:0000256" key="1">
    <source>
        <dbReference type="ARBA" id="ARBA00004651"/>
    </source>
</evidence>
<keyword evidence="7 9" id="KW-1133">Transmembrane helix</keyword>
<evidence type="ECO:0000256" key="4">
    <source>
        <dbReference type="ARBA" id="ARBA00022475"/>
    </source>
</evidence>
<dbReference type="HAMAP" id="MF_00024">
    <property type="entry name" value="CobD_CbiB"/>
    <property type="match status" value="1"/>
</dbReference>
<feature type="transmembrane region" description="Helical" evidence="9">
    <location>
        <begin position="76"/>
        <end position="95"/>
    </location>
</feature>
<dbReference type="STRING" id="1120976.SAMN03080606_03190"/>
<evidence type="ECO:0000313" key="10">
    <source>
        <dbReference type="EMBL" id="SCY94642.1"/>
    </source>
</evidence>
<name>A0A1G5K1U6_9FIRM</name>
<dbReference type="UniPathway" id="UPA00148"/>
<dbReference type="PANTHER" id="PTHR34308">
    <property type="entry name" value="COBALAMIN BIOSYNTHESIS PROTEIN CBIB"/>
    <property type="match status" value="1"/>
</dbReference>
<keyword evidence="5 9" id="KW-0169">Cobalamin biosynthesis</keyword>
<evidence type="ECO:0000256" key="5">
    <source>
        <dbReference type="ARBA" id="ARBA00022573"/>
    </source>
</evidence>